<dbReference type="InterPro" id="IPR000182">
    <property type="entry name" value="GNAT_dom"/>
</dbReference>
<reference evidence="2 3" key="1">
    <citation type="submission" date="2017-01" db="EMBL/GenBank/DDBJ databases">
        <title>Deconstructing symbiosis and pathogenesis requirements using a combined genomic-metabolomic approach.</title>
        <authorList>
            <person name="Tobias N.J."/>
            <person name="Wolff H."/>
            <person name="Djahanschiri B."/>
            <person name="Ebersberger I."/>
            <person name="Bode H.B."/>
        </authorList>
    </citation>
    <scope>NUCLEOTIDE SEQUENCE [LARGE SCALE GENOMIC DNA]</scope>
    <source>
        <strain evidence="2 3">DSM 4764</strain>
    </source>
</reference>
<dbReference type="Proteomes" id="UP000194204">
    <property type="component" value="Unassembled WGS sequence"/>
</dbReference>
<keyword evidence="3" id="KW-1185">Reference proteome</keyword>
<keyword evidence="2" id="KW-0808">Transferase</keyword>
<dbReference type="EMBL" id="MUBK01000003">
    <property type="protein sequence ID" value="OTA21454.1"/>
    <property type="molecule type" value="Genomic_DNA"/>
</dbReference>
<name>A0A1Y2SQU8_9GAMM</name>
<accession>A0A1Y2SQU8</accession>
<proteinExistence type="predicted"/>
<dbReference type="Gene3D" id="3.40.630.30">
    <property type="match status" value="1"/>
</dbReference>
<dbReference type="PROSITE" id="PS51186">
    <property type="entry name" value="GNAT"/>
    <property type="match status" value="1"/>
</dbReference>
<dbReference type="Pfam" id="PF00583">
    <property type="entry name" value="Acetyltransf_1"/>
    <property type="match status" value="1"/>
</dbReference>
<sequence length="217" mass="24840">MFRTKSFNIHRPVETVPLTRAKSAPNIALAVANARVSMTVREIDAKEACSATNRMMNNTMDSGWKYENPSHFLDDKQQKWNSRYDEALSVFDLVSWNAQRELSESKKKLFFFAAYYQGVPVGILQLTTENGFAEVDYLATHCGIRNCGVLLIEQAVNKSQQLGMQGKIKLRPLQDAIPAYIKMGFIKVPPYLELDPAQTEDKWHYDKVSNRYKYQSC</sequence>
<evidence type="ECO:0000313" key="3">
    <source>
        <dbReference type="Proteomes" id="UP000194204"/>
    </source>
</evidence>
<organism evidence="2 3">
    <name type="scientific">Xenorhabdus beddingii</name>
    <dbReference type="NCBI Taxonomy" id="40578"/>
    <lineage>
        <taxon>Bacteria</taxon>
        <taxon>Pseudomonadati</taxon>
        <taxon>Pseudomonadota</taxon>
        <taxon>Gammaproteobacteria</taxon>
        <taxon>Enterobacterales</taxon>
        <taxon>Morganellaceae</taxon>
        <taxon>Xenorhabdus</taxon>
    </lineage>
</organism>
<feature type="domain" description="N-acetyltransferase" evidence="1">
    <location>
        <begin position="70"/>
        <end position="205"/>
    </location>
</feature>
<evidence type="ECO:0000259" key="1">
    <source>
        <dbReference type="PROSITE" id="PS51186"/>
    </source>
</evidence>
<dbReference type="InterPro" id="IPR016181">
    <property type="entry name" value="Acyl_CoA_acyltransferase"/>
</dbReference>
<gene>
    <name evidence="2" type="ORF">Xbed_00685</name>
</gene>
<dbReference type="GO" id="GO:0016747">
    <property type="term" value="F:acyltransferase activity, transferring groups other than amino-acyl groups"/>
    <property type="evidence" value="ECO:0007669"/>
    <property type="project" value="InterPro"/>
</dbReference>
<comment type="caution">
    <text evidence="2">The sequence shown here is derived from an EMBL/GenBank/DDBJ whole genome shotgun (WGS) entry which is preliminary data.</text>
</comment>
<protein>
    <submittedName>
        <fullName evidence="2">N-acetyltransferase</fullName>
    </submittedName>
</protein>
<dbReference type="AlphaFoldDB" id="A0A1Y2SQU8"/>
<dbReference type="SUPFAM" id="SSF55729">
    <property type="entry name" value="Acyl-CoA N-acyltransferases (Nat)"/>
    <property type="match status" value="1"/>
</dbReference>
<evidence type="ECO:0000313" key="2">
    <source>
        <dbReference type="EMBL" id="OTA21454.1"/>
    </source>
</evidence>